<gene>
    <name evidence="7" type="ORF">IAA21_02230</name>
</gene>
<name>A0A9D2DR83_9FIRM</name>
<dbReference type="GO" id="GO:0016987">
    <property type="term" value="F:sigma factor activity"/>
    <property type="evidence" value="ECO:0007669"/>
    <property type="project" value="UniProtKB-KW"/>
</dbReference>
<dbReference type="SUPFAM" id="SSF88946">
    <property type="entry name" value="Sigma2 domain of RNA polymerase sigma factors"/>
    <property type="match status" value="1"/>
</dbReference>
<dbReference type="CDD" id="cd06171">
    <property type="entry name" value="Sigma70_r4"/>
    <property type="match status" value="1"/>
</dbReference>
<dbReference type="SUPFAM" id="SSF88659">
    <property type="entry name" value="Sigma3 and sigma4 domains of RNA polymerase sigma factors"/>
    <property type="match status" value="1"/>
</dbReference>
<dbReference type="EMBL" id="DXBU01000026">
    <property type="protein sequence ID" value="HIZ21603.1"/>
    <property type="molecule type" value="Genomic_DNA"/>
</dbReference>
<keyword evidence="3" id="KW-0731">Sigma factor</keyword>
<keyword evidence="5" id="KW-0804">Transcription</keyword>
<comment type="similarity">
    <text evidence="1">Belongs to the sigma-70 factor family. ECF subfamily.</text>
</comment>
<sequence length="156" mass="18168">MEELKKPEVFAMYYQNVYKDMYRFALYTLKNAHDAEDVVGETVLDAYASVEKLRDPGAFRGWIFAILSNKCRKKLSEYCRKTSELPENLSDITDMEEGVLVREAFKRLKADDRLLLSMHIFGGYKSYEIGQILGMNDNTVRSRVSRSLKKLRSFLE</sequence>
<evidence type="ECO:0000256" key="3">
    <source>
        <dbReference type="ARBA" id="ARBA00023082"/>
    </source>
</evidence>
<dbReference type="GO" id="GO:0003677">
    <property type="term" value="F:DNA binding"/>
    <property type="evidence" value="ECO:0007669"/>
    <property type="project" value="UniProtKB-KW"/>
</dbReference>
<dbReference type="InterPro" id="IPR013325">
    <property type="entry name" value="RNA_pol_sigma_r2"/>
</dbReference>
<dbReference type="InterPro" id="IPR036388">
    <property type="entry name" value="WH-like_DNA-bd_sf"/>
</dbReference>
<evidence type="ECO:0000256" key="5">
    <source>
        <dbReference type="ARBA" id="ARBA00023163"/>
    </source>
</evidence>
<evidence type="ECO:0000313" key="7">
    <source>
        <dbReference type="EMBL" id="HIZ21603.1"/>
    </source>
</evidence>
<dbReference type="InterPro" id="IPR000792">
    <property type="entry name" value="Tscrpt_reg_LuxR_C"/>
</dbReference>
<dbReference type="Pfam" id="PF08281">
    <property type="entry name" value="Sigma70_r4_2"/>
    <property type="match status" value="1"/>
</dbReference>
<keyword evidence="4" id="KW-0238">DNA-binding</keyword>
<dbReference type="InterPro" id="IPR007627">
    <property type="entry name" value="RNA_pol_sigma70_r2"/>
</dbReference>
<reference evidence="7" key="1">
    <citation type="journal article" date="2021" name="PeerJ">
        <title>Extensive microbial diversity within the chicken gut microbiome revealed by metagenomics and culture.</title>
        <authorList>
            <person name="Gilroy R."/>
            <person name="Ravi A."/>
            <person name="Getino M."/>
            <person name="Pursley I."/>
            <person name="Horton D.L."/>
            <person name="Alikhan N.F."/>
            <person name="Baker D."/>
            <person name="Gharbi K."/>
            <person name="Hall N."/>
            <person name="Watson M."/>
            <person name="Adriaenssens E.M."/>
            <person name="Foster-Nyarko E."/>
            <person name="Jarju S."/>
            <person name="Secka A."/>
            <person name="Antonio M."/>
            <person name="Oren A."/>
            <person name="Chaudhuri R.R."/>
            <person name="La Ragione R."/>
            <person name="Hildebrand F."/>
            <person name="Pallen M.J."/>
        </authorList>
    </citation>
    <scope>NUCLEOTIDE SEQUENCE</scope>
    <source>
        <strain evidence="7">14324</strain>
    </source>
</reference>
<dbReference type="PROSITE" id="PS00622">
    <property type="entry name" value="HTH_LUXR_1"/>
    <property type="match status" value="1"/>
</dbReference>
<dbReference type="InterPro" id="IPR013324">
    <property type="entry name" value="RNA_pol_sigma_r3/r4-like"/>
</dbReference>
<feature type="domain" description="HTH luxR-type" evidence="6">
    <location>
        <begin position="123"/>
        <end position="150"/>
    </location>
</feature>
<organism evidence="7 8">
    <name type="scientific">Candidatus Blautia faecigallinarum</name>
    <dbReference type="NCBI Taxonomy" id="2838488"/>
    <lineage>
        <taxon>Bacteria</taxon>
        <taxon>Bacillati</taxon>
        <taxon>Bacillota</taxon>
        <taxon>Clostridia</taxon>
        <taxon>Lachnospirales</taxon>
        <taxon>Lachnospiraceae</taxon>
        <taxon>Blautia</taxon>
    </lineage>
</organism>
<dbReference type="PANTHER" id="PTHR43133:SF8">
    <property type="entry name" value="RNA POLYMERASE SIGMA FACTOR HI_1459-RELATED"/>
    <property type="match status" value="1"/>
</dbReference>
<dbReference type="GO" id="GO:0006352">
    <property type="term" value="P:DNA-templated transcription initiation"/>
    <property type="evidence" value="ECO:0007669"/>
    <property type="project" value="InterPro"/>
</dbReference>
<keyword evidence="2" id="KW-0805">Transcription regulation</keyword>
<dbReference type="PANTHER" id="PTHR43133">
    <property type="entry name" value="RNA POLYMERASE ECF-TYPE SIGMA FACTO"/>
    <property type="match status" value="1"/>
</dbReference>
<dbReference type="InterPro" id="IPR013249">
    <property type="entry name" value="RNA_pol_sigma70_r4_t2"/>
</dbReference>
<dbReference type="InterPro" id="IPR014284">
    <property type="entry name" value="RNA_pol_sigma-70_dom"/>
</dbReference>
<evidence type="ECO:0000259" key="6">
    <source>
        <dbReference type="PROSITE" id="PS00622"/>
    </source>
</evidence>
<evidence type="ECO:0000256" key="1">
    <source>
        <dbReference type="ARBA" id="ARBA00010641"/>
    </source>
</evidence>
<accession>A0A9D2DR83</accession>
<dbReference type="NCBIfam" id="TIGR02937">
    <property type="entry name" value="sigma70-ECF"/>
    <property type="match status" value="1"/>
</dbReference>
<dbReference type="Gene3D" id="1.10.1740.10">
    <property type="match status" value="1"/>
</dbReference>
<protein>
    <submittedName>
        <fullName evidence="7">Sigma-70 family RNA polymerase sigma factor</fullName>
    </submittedName>
</protein>
<dbReference type="InterPro" id="IPR039425">
    <property type="entry name" value="RNA_pol_sigma-70-like"/>
</dbReference>
<proteinExistence type="inferred from homology"/>
<comment type="caution">
    <text evidence="7">The sequence shown here is derived from an EMBL/GenBank/DDBJ whole genome shotgun (WGS) entry which is preliminary data.</text>
</comment>
<evidence type="ECO:0000256" key="4">
    <source>
        <dbReference type="ARBA" id="ARBA00023125"/>
    </source>
</evidence>
<evidence type="ECO:0000313" key="8">
    <source>
        <dbReference type="Proteomes" id="UP000824041"/>
    </source>
</evidence>
<evidence type="ECO:0000256" key="2">
    <source>
        <dbReference type="ARBA" id="ARBA00023015"/>
    </source>
</evidence>
<dbReference type="Pfam" id="PF04542">
    <property type="entry name" value="Sigma70_r2"/>
    <property type="match status" value="1"/>
</dbReference>
<dbReference type="Proteomes" id="UP000824041">
    <property type="component" value="Unassembled WGS sequence"/>
</dbReference>
<dbReference type="AlphaFoldDB" id="A0A9D2DR83"/>
<reference evidence="7" key="2">
    <citation type="submission" date="2021-04" db="EMBL/GenBank/DDBJ databases">
        <authorList>
            <person name="Gilroy R."/>
        </authorList>
    </citation>
    <scope>NUCLEOTIDE SEQUENCE</scope>
    <source>
        <strain evidence="7">14324</strain>
    </source>
</reference>
<dbReference type="Gene3D" id="1.10.10.10">
    <property type="entry name" value="Winged helix-like DNA-binding domain superfamily/Winged helix DNA-binding domain"/>
    <property type="match status" value="1"/>
</dbReference>